<organism evidence="2">
    <name type="scientific">Rhipicephalus microplus</name>
    <name type="common">Cattle tick</name>
    <name type="synonym">Boophilus microplus</name>
    <dbReference type="NCBI Taxonomy" id="6941"/>
    <lineage>
        <taxon>Eukaryota</taxon>
        <taxon>Metazoa</taxon>
        <taxon>Ecdysozoa</taxon>
        <taxon>Arthropoda</taxon>
        <taxon>Chelicerata</taxon>
        <taxon>Arachnida</taxon>
        <taxon>Acari</taxon>
        <taxon>Parasitiformes</taxon>
        <taxon>Ixodida</taxon>
        <taxon>Ixodoidea</taxon>
        <taxon>Ixodidae</taxon>
        <taxon>Rhipicephalinae</taxon>
        <taxon>Rhipicephalus</taxon>
        <taxon>Boophilus</taxon>
    </lineage>
</organism>
<proteinExistence type="predicted"/>
<protein>
    <submittedName>
        <fullName evidence="2">Uncharacterized protein</fullName>
    </submittedName>
</protein>
<keyword evidence="1" id="KW-0812">Transmembrane</keyword>
<evidence type="ECO:0000256" key="1">
    <source>
        <dbReference type="SAM" id="Phobius"/>
    </source>
</evidence>
<keyword evidence="1" id="KW-0472">Membrane</keyword>
<name>A0A6G5AI37_RHIMP</name>
<dbReference type="EMBL" id="GIKN01007613">
    <property type="protein sequence ID" value="NIE49886.1"/>
    <property type="molecule type" value="Transcribed_RNA"/>
</dbReference>
<sequence length="114" mass="13227">MIRYKSGWRELTLGQGNVKGNTLLRFKAVYCSSLESAVKMLSRFMFLDNRLAWQMWVRNVEYCVYNAVYAGILCWMLFFIFVIYALCNCIKLCKVYCIAINGSSNVLNCFNKAV</sequence>
<evidence type="ECO:0000313" key="2">
    <source>
        <dbReference type="EMBL" id="NIE49886.1"/>
    </source>
</evidence>
<feature type="transmembrane region" description="Helical" evidence="1">
    <location>
        <begin position="63"/>
        <end position="86"/>
    </location>
</feature>
<accession>A0A6G5AI37</accession>
<keyword evidence="1" id="KW-1133">Transmembrane helix</keyword>
<reference evidence="2" key="1">
    <citation type="submission" date="2020-03" db="EMBL/GenBank/DDBJ databases">
        <title>A transcriptome and proteome of the tick Rhipicephalus microplus shaped by the genetic composition of its hosts and developmental stage.</title>
        <authorList>
            <person name="Garcia G.R."/>
            <person name="Ribeiro J.M.C."/>
            <person name="Maruyama S.R."/>
            <person name="Gardinasse L.G."/>
            <person name="Nelson K."/>
            <person name="Ferreira B.R."/>
            <person name="Andrade T.G."/>
            <person name="Santos I.K.F.M."/>
        </authorList>
    </citation>
    <scope>NUCLEOTIDE SEQUENCE</scope>
    <source>
        <strain evidence="2">NSGR</strain>
        <tissue evidence="2">Salivary glands</tissue>
    </source>
</reference>
<dbReference type="AlphaFoldDB" id="A0A6G5AI37"/>